<dbReference type="EMBL" id="LT598483">
    <property type="protein sequence ID" value="SCU78420.1"/>
    <property type="molecule type" value="Genomic_DNA"/>
</dbReference>
<dbReference type="GO" id="GO:0005737">
    <property type="term" value="C:cytoplasm"/>
    <property type="evidence" value="ECO:0007669"/>
    <property type="project" value="TreeGrafter"/>
</dbReference>
<name>A0A1G4IPJ8_9SACH</name>
<keyword evidence="1" id="KW-0808">Transferase</keyword>
<proteinExistence type="predicted"/>
<dbReference type="PANTHER" id="PTHR14614:SF130">
    <property type="entry name" value="PROTEIN-LYSINE N-METHYLTRANSFERASE EEF2KMT"/>
    <property type="match status" value="1"/>
</dbReference>
<dbReference type="AlphaFoldDB" id="A0A1G4IPJ8"/>
<gene>
    <name evidence="2" type="ORF">LAME_0A04434G</name>
</gene>
<protein>
    <submittedName>
        <fullName evidence="2">LAME_0A04434g1_1</fullName>
    </submittedName>
</protein>
<evidence type="ECO:0000256" key="1">
    <source>
        <dbReference type="ARBA" id="ARBA00022679"/>
    </source>
</evidence>
<dbReference type="CDD" id="cd02440">
    <property type="entry name" value="AdoMet_MTases"/>
    <property type="match status" value="1"/>
</dbReference>
<dbReference type="GO" id="GO:0008757">
    <property type="term" value="F:S-adenosylmethionine-dependent methyltransferase activity"/>
    <property type="evidence" value="ECO:0007669"/>
    <property type="project" value="UniProtKB-ARBA"/>
</dbReference>
<evidence type="ECO:0000313" key="2">
    <source>
        <dbReference type="EMBL" id="SCU78420.1"/>
    </source>
</evidence>
<organism evidence="2 3">
    <name type="scientific">Lachancea meyersii CBS 8951</name>
    <dbReference type="NCBI Taxonomy" id="1266667"/>
    <lineage>
        <taxon>Eukaryota</taxon>
        <taxon>Fungi</taxon>
        <taxon>Dikarya</taxon>
        <taxon>Ascomycota</taxon>
        <taxon>Saccharomycotina</taxon>
        <taxon>Saccharomycetes</taxon>
        <taxon>Saccharomycetales</taxon>
        <taxon>Saccharomycetaceae</taxon>
        <taxon>Lachancea</taxon>
    </lineage>
</organism>
<sequence length="314" mass="34456">MDTFFQLIHQRASIPTALAALEKAKSLNSVKFVAQVDVVRSRNPFYAKKLLKALSEQTQLIDKKTETSVGAGDNGESNSLELTEWVFEQYVELLAVNPPDPVGFTDIIRYSLGCGVEIDVEEQPLLLSAAGTTGNRTWKAALYLGELLAQKDPILGDLGSVSKVLELGTGTGLVSMVWAKVHGSHTKELYITDGNSRLIEQCTCHNFRLNGFNNTENFKFQRLYWGEDDVPEVDLVLASDVTYDITVVPVLAETLATALRKGARFALIAATVRNEKTNAEFESQCANNGLAVEVVSVKPVEMTPIRIYKLSTLA</sequence>
<dbReference type="Proteomes" id="UP000191144">
    <property type="component" value="Chromosome A"/>
</dbReference>
<dbReference type="OrthoDB" id="194386at2759"/>
<keyword evidence="3" id="KW-1185">Reference proteome</keyword>
<reference evidence="3" key="1">
    <citation type="submission" date="2016-03" db="EMBL/GenBank/DDBJ databases">
        <authorList>
            <person name="Devillers Hugo."/>
        </authorList>
    </citation>
    <scope>NUCLEOTIDE SEQUENCE [LARGE SCALE GENOMIC DNA]</scope>
</reference>
<dbReference type="PANTHER" id="PTHR14614">
    <property type="entry name" value="HEPATOCELLULAR CARCINOMA-ASSOCIATED ANTIGEN"/>
    <property type="match status" value="1"/>
</dbReference>
<accession>A0A1G4IPJ8</accession>
<dbReference type="Pfam" id="PF10294">
    <property type="entry name" value="Methyltransf_16"/>
    <property type="match status" value="1"/>
</dbReference>
<dbReference type="Gene3D" id="3.40.50.150">
    <property type="entry name" value="Vaccinia Virus protein VP39"/>
    <property type="match status" value="1"/>
</dbReference>
<dbReference type="SUPFAM" id="SSF53335">
    <property type="entry name" value="S-adenosyl-L-methionine-dependent methyltransferases"/>
    <property type="match status" value="1"/>
</dbReference>
<evidence type="ECO:0000313" key="3">
    <source>
        <dbReference type="Proteomes" id="UP000191144"/>
    </source>
</evidence>
<dbReference type="InterPro" id="IPR019410">
    <property type="entry name" value="Methyltransf_16"/>
</dbReference>
<dbReference type="InterPro" id="IPR029063">
    <property type="entry name" value="SAM-dependent_MTases_sf"/>
</dbReference>